<feature type="transmembrane region" description="Helical" evidence="5">
    <location>
        <begin position="92"/>
        <end position="110"/>
    </location>
</feature>
<comment type="subcellular location">
    <subcellularLocation>
        <location evidence="1">Membrane</location>
        <topology evidence="1">Multi-pass membrane protein</topology>
    </subcellularLocation>
</comment>
<dbReference type="InterPro" id="IPR003689">
    <property type="entry name" value="ZIP"/>
</dbReference>
<evidence type="ECO:0000256" key="3">
    <source>
        <dbReference type="ARBA" id="ARBA00022989"/>
    </source>
</evidence>
<dbReference type="Pfam" id="PF02535">
    <property type="entry name" value="Zip"/>
    <property type="match status" value="1"/>
</dbReference>
<accession>A0A916ZTA3</accession>
<evidence type="ECO:0000256" key="5">
    <source>
        <dbReference type="SAM" id="Phobius"/>
    </source>
</evidence>
<feature type="transmembrane region" description="Helical" evidence="5">
    <location>
        <begin position="117"/>
        <end position="138"/>
    </location>
</feature>
<keyword evidence="7" id="KW-1185">Reference proteome</keyword>
<feature type="transmembrane region" description="Helical" evidence="5">
    <location>
        <begin position="176"/>
        <end position="195"/>
    </location>
</feature>
<feature type="transmembrane region" description="Helical" evidence="5">
    <location>
        <begin position="54"/>
        <end position="72"/>
    </location>
</feature>
<dbReference type="RefSeq" id="WP_188405709.1">
    <property type="nucleotide sequence ID" value="NZ_BMGL01000005.1"/>
</dbReference>
<comment type="caution">
    <text evidence="6">The sequence shown here is derived from an EMBL/GenBank/DDBJ whole genome shotgun (WGS) entry which is preliminary data.</text>
</comment>
<evidence type="ECO:0000256" key="2">
    <source>
        <dbReference type="ARBA" id="ARBA00022692"/>
    </source>
</evidence>
<feature type="transmembrane region" description="Helical" evidence="5">
    <location>
        <begin position="201"/>
        <end position="221"/>
    </location>
</feature>
<evidence type="ECO:0008006" key="8">
    <source>
        <dbReference type="Google" id="ProtNLM"/>
    </source>
</evidence>
<protein>
    <recommendedName>
        <fullName evidence="8">ZIP Zinc transporter</fullName>
    </recommendedName>
</protein>
<dbReference type="PANTHER" id="PTHR11040">
    <property type="entry name" value="ZINC/IRON TRANSPORTER"/>
    <property type="match status" value="1"/>
</dbReference>
<dbReference type="Proteomes" id="UP000599688">
    <property type="component" value="Unassembled WGS sequence"/>
</dbReference>
<evidence type="ECO:0000256" key="4">
    <source>
        <dbReference type="ARBA" id="ARBA00023136"/>
    </source>
</evidence>
<dbReference type="PANTHER" id="PTHR11040:SF44">
    <property type="entry name" value="PROTEIN ZNTC-RELATED"/>
    <property type="match status" value="1"/>
</dbReference>
<proteinExistence type="predicted"/>
<gene>
    <name evidence="6" type="ORF">GCM10010831_10010</name>
</gene>
<keyword evidence="4 5" id="KW-0472">Membrane</keyword>
<dbReference type="EMBL" id="BMGL01000005">
    <property type="protein sequence ID" value="GGE10497.1"/>
    <property type="molecule type" value="Genomic_DNA"/>
</dbReference>
<dbReference type="GO" id="GO:0005385">
    <property type="term" value="F:zinc ion transmembrane transporter activity"/>
    <property type="evidence" value="ECO:0007669"/>
    <property type="project" value="TreeGrafter"/>
</dbReference>
<name>A0A916ZTA3_9FLAO</name>
<sequence>MNILLPILAVFAGFGIAYFIKYQANTINLLLAFSGSFLLSITVLEFIPHVYRNTEISVGIFIMAGIILQLVLEFLSGGAEHGHLHQEKMENHFPWVLFISLCVHALFEGFPISHTSSLLLAVVVHKIPVAIIISSFLFKANLSTFKITGFLVLFGLMTPLGSYIGEYTDFLKDYAVYIDAIVIGIFLHISTTILFESSKNHRFNASKFIVILIGIAVAYFLGHGH</sequence>
<evidence type="ECO:0000256" key="1">
    <source>
        <dbReference type="ARBA" id="ARBA00004141"/>
    </source>
</evidence>
<keyword evidence="3 5" id="KW-1133">Transmembrane helix</keyword>
<organism evidence="6 7">
    <name type="scientific">Psychroflexus salis</name>
    <dbReference type="NCBI Taxonomy" id="1526574"/>
    <lineage>
        <taxon>Bacteria</taxon>
        <taxon>Pseudomonadati</taxon>
        <taxon>Bacteroidota</taxon>
        <taxon>Flavobacteriia</taxon>
        <taxon>Flavobacteriales</taxon>
        <taxon>Flavobacteriaceae</taxon>
        <taxon>Psychroflexus</taxon>
    </lineage>
</organism>
<evidence type="ECO:0000313" key="7">
    <source>
        <dbReference type="Proteomes" id="UP000599688"/>
    </source>
</evidence>
<reference evidence="6 7" key="1">
    <citation type="journal article" date="2014" name="Int. J. Syst. Evol. Microbiol.">
        <title>Complete genome sequence of Corynebacterium casei LMG S-19264T (=DSM 44701T), isolated from a smear-ripened cheese.</title>
        <authorList>
            <consortium name="US DOE Joint Genome Institute (JGI-PGF)"/>
            <person name="Walter F."/>
            <person name="Albersmeier A."/>
            <person name="Kalinowski J."/>
            <person name="Ruckert C."/>
        </authorList>
    </citation>
    <scope>NUCLEOTIDE SEQUENCE [LARGE SCALE GENOMIC DNA]</scope>
    <source>
        <strain evidence="6 7">CGMCC 1.12925</strain>
    </source>
</reference>
<feature type="transmembrane region" description="Helical" evidence="5">
    <location>
        <begin position="29"/>
        <end position="47"/>
    </location>
</feature>
<dbReference type="GO" id="GO:0016020">
    <property type="term" value="C:membrane"/>
    <property type="evidence" value="ECO:0007669"/>
    <property type="project" value="UniProtKB-SubCell"/>
</dbReference>
<dbReference type="AlphaFoldDB" id="A0A916ZTA3"/>
<keyword evidence="2 5" id="KW-0812">Transmembrane</keyword>
<feature type="transmembrane region" description="Helical" evidence="5">
    <location>
        <begin position="144"/>
        <end position="164"/>
    </location>
</feature>
<evidence type="ECO:0000313" key="6">
    <source>
        <dbReference type="EMBL" id="GGE10497.1"/>
    </source>
</evidence>